<sequence length="73" mass="8525">MIVMIEVSLDDAKRLVLDAQGLRTNNPCKSVVEVAHRIHNIQIDTISVVSRSHNLIVFNRFPEYEDRSIWEYE</sequence>
<dbReference type="PANTHER" id="PTHR30528">
    <property type="entry name" value="CYTOPLASMIC PROTEIN"/>
    <property type="match status" value="1"/>
</dbReference>
<gene>
    <name evidence="1" type="ORF">S01H4_28817</name>
</gene>
<comment type="caution">
    <text evidence="1">The sequence shown here is derived from an EMBL/GenBank/DDBJ whole genome shotgun (WGS) entry which is preliminary data.</text>
</comment>
<dbReference type="AlphaFoldDB" id="X1C5C9"/>
<dbReference type="EMBL" id="BART01014441">
    <property type="protein sequence ID" value="GAG88517.1"/>
    <property type="molecule type" value="Genomic_DNA"/>
</dbReference>
<protein>
    <submittedName>
        <fullName evidence="1">Uncharacterized protein</fullName>
    </submittedName>
</protein>
<reference evidence="1" key="1">
    <citation type="journal article" date="2014" name="Front. Microbiol.">
        <title>High frequency of phylogenetically diverse reductive dehalogenase-homologous genes in deep subseafloor sedimentary metagenomes.</title>
        <authorList>
            <person name="Kawai M."/>
            <person name="Futagami T."/>
            <person name="Toyoda A."/>
            <person name="Takaki Y."/>
            <person name="Nishi S."/>
            <person name="Hori S."/>
            <person name="Arai W."/>
            <person name="Tsubouchi T."/>
            <person name="Morono Y."/>
            <person name="Uchiyama I."/>
            <person name="Ito T."/>
            <person name="Fujiyama A."/>
            <person name="Inagaki F."/>
            <person name="Takami H."/>
        </authorList>
    </citation>
    <scope>NUCLEOTIDE SEQUENCE</scope>
    <source>
        <strain evidence="1">Expedition CK06-06</strain>
    </source>
</reference>
<evidence type="ECO:0000313" key="1">
    <source>
        <dbReference type="EMBL" id="GAG88517.1"/>
    </source>
</evidence>
<organism evidence="1">
    <name type="scientific">marine sediment metagenome</name>
    <dbReference type="NCBI Taxonomy" id="412755"/>
    <lineage>
        <taxon>unclassified sequences</taxon>
        <taxon>metagenomes</taxon>
        <taxon>ecological metagenomes</taxon>
    </lineage>
</organism>
<proteinExistence type="predicted"/>
<dbReference type="PANTHER" id="PTHR30528:SF0">
    <property type="entry name" value="CYTOPLASMIC PROTEIN"/>
    <property type="match status" value="1"/>
</dbReference>
<feature type="non-terminal residue" evidence="1">
    <location>
        <position position="73"/>
    </location>
</feature>
<accession>X1C5C9</accession>
<name>X1C5C9_9ZZZZ</name>